<evidence type="ECO:0000256" key="3">
    <source>
        <dbReference type="ARBA" id="ARBA00008640"/>
    </source>
</evidence>
<organism evidence="13 14">
    <name type="scientific">Polyplosphaeria fusca</name>
    <dbReference type="NCBI Taxonomy" id="682080"/>
    <lineage>
        <taxon>Eukaryota</taxon>
        <taxon>Fungi</taxon>
        <taxon>Dikarya</taxon>
        <taxon>Ascomycota</taxon>
        <taxon>Pezizomycotina</taxon>
        <taxon>Dothideomycetes</taxon>
        <taxon>Pleosporomycetidae</taxon>
        <taxon>Pleosporales</taxon>
        <taxon>Tetraplosphaeriaceae</taxon>
        <taxon>Polyplosphaeria</taxon>
    </lineage>
</organism>
<evidence type="ECO:0000256" key="11">
    <source>
        <dbReference type="SAM" id="Phobius"/>
    </source>
</evidence>
<keyword evidence="7 11" id="KW-1133">Transmembrane helix</keyword>
<keyword evidence="6 11" id="KW-0812">Transmembrane</keyword>
<evidence type="ECO:0000256" key="6">
    <source>
        <dbReference type="ARBA" id="ARBA00022692"/>
    </source>
</evidence>
<keyword evidence="14" id="KW-1185">Reference proteome</keyword>
<evidence type="ECO:0000256" key="1">
    <source>
        <dbReference type="ARBA" id="ARBA00002978"/>
    </source>
</evidence>
<protein>
    <recommendedName>
        <fullName evidence="4">Golgi apparatus membrane protein TVP38</fullName>
    </recommendedName>
    <alternativeName>
        <fullName evidence="5">Golgi apparatus membrane protein tvp38</fullName>
    </alternativeName>
</protein>
<dbReference type="PANTHER" id="PTHR47549:SF2">
    <property type="entry name" value="GOLGI APPARATUS MEMBRANE PROTEIN TVP38"/>
    <property type="match status" value="1"/>
</dbReference>
<evidence type="ECO:0000313" key="14">
    <source>
        <dbReference type="Proteomes" id="UP000799444"/>
    </source>
</evidence>
<dbReference type="GO" id="GO:0000139">
    <property type="term" value="C:Golgi membrane"/>
    <property type="evidence" value="ECO:0007669"/>
    <property type="project" value="UniProtKB-SubCell"/>
</dbReference>
<feature type="transmembrane region" description="Helical" evidence="11">
    <location>
        <begin position="252"/>
        <end position="274"/>
    </location>
</feature>
<dbReference type="Proteomes" id="UP000799444">
    <property type="component" value="Unassembled WGS sequence"/>
</dbReference>
<feature type="domain" description="VTT" evidence="12">
    <location>
        <begin position="129"/>
        <end position="243"/>
    </location>
</feature>
<accession>A0A9P4R6N0</accession>
<feature type="region of interest" description="Disordered" evidence="10">
    <location>
        <begin position="28"/>
        <end position="53"/>
    </location>
</feature>
<feature type="transmembrane region" description="Helical" evidence="11">
    <location>
        <begin position="109"/>
        <end position="127"/>
    </location>
</feature>
<keyword evidence="9 11" id="KW-0472">Membrane</keyword>
<feature type="transmembrane region" description="Helical" evidence="11">
    <location>
        <begin position="69"/>
        <end position="89"/>
    </location>
</feature>
<evidence type="ECO:0000313" key="13">
    <source>
        <dbReference type="EMBL" id="KAF2740057.1"/>
    </source>
</evidence>
<evidence type="ECO:0000259" key="12">
    <source>
        <dbReference type="Pfam" id="PF09335"/>
    </source>
</evidence>
<evidence type="ECO:0000256" key="2">
    <source>
        <dbReference type="ARBA" id="ARBA00004653"/>
    </source>
</evidence>
<dbReference type="InterPro" id="IPR032816">
    <property type="entry name" value="VTT_dom"/>
</dbReference>
<dbReference type="PANTHER" id="PTHR47549">
    <property type="entry name" value="GOLGI APPARATUS MEMBRANE PROTEIN TVP38-RELATED"/>
    <property type="match status" value="1"/>
</dbReference>
<name>A0A9P4R6N0_9PLEO</name>
<evidence type="ECO:0000256" key="4">
    <source>
        <dbReference type="ARBA" id="ARBA00013533"/>
    </source>
</evidence>
<evidence type="ECO:0000256" key="10">
    <source>
        <dbReference type="SAM" id="MobiDB-lite"/>
    </source>
</evidence>
<feature type="transmembrane region" description="Helical" evidence="11">
    <location>
        <begin position="221"/>
        <end position="246"/>
    </location>
</feature>
<dbReference type="InterPro" id="IPR051076">
    <property type="entry name" value="Golgi_membrane_TVP38/TMEM64"/>
</dbReference>
<sequence length="356" mass="39711">MGLGAVFAKRRKDGDGWQDIEMSQSRAAQALDQGAPGASATKEKKKTGPPEDTEYRPVNWKKLLFSPKYIPWHILFIAFGVATVLLGVYHDDVVEKLRPFSESVRDLPAGWLIPIAILFVLSFPPLFGHEIIAVLCGVVYHLWIGFAIVAAGTFIGEIGTWFAFKYTLRSRAVKMERTNLNYGAMARLTRDGGFWIVLVIRLSAIPSHFSTASFSTCDVKFWHFLVATFLSLPKQIFLVYLGVLLIDAPKNVIQMVMFGGVFIVTLALGAWIWFKMRAVKKVLLEEQEQRRQDRMVKEEADGVGPHPALQPEWNVDMGGPGGSPRIFSPRYERFAPTPPPVARVEMGPGVGMGRAF</sequence>
<comment type="function">
    <text evidence="1">Golgi membrane protein involved in vesicular trafficking and spindle migration.</text>
</comment>
<keyword evidence="8" id="KW-0333">Golgi apparatus</keyword>
<evidence type="ECO:0000256" key="7">
    <source>
        <dbReference type="ARBA" id="ARBA00022989"/>
    </source>
</evidence>
<evidence type="ECO:0000256" key="9">
    <source>
        <dbReference type="ARBA" id="ARBA00023136"/>
    </source>
</evidence>
<evidence type="ECO:0000256" key="5">
    <source>
        <dbReference type="ARBA" id="ARBA00020673"/>
    </source>
</evidence>
<comment type="subcellular location">
    <subcellularLocation>
        <location evidence="2">Golgi apparatus membrane</location>
        <topology evidence="2">Multi-pass membrane protein</topology>
    </subcellularLocation>
</comment>
<dbReference type="Pfam" id="PF09335">
    <property type="entry name" value="VTT_dom"/>
    <property type="match status" value="1"/>
</dbReference>
<feature type="transmembrane region" description="Helical" evidence="11">
    <location>
        <begin position="139"/>
        <end position="164"/>
    </location>
</feature>
<comment type="similarity">
    <text evidence="3">Belongs to the TVP38/TMEM64 family.</text>
</comment>
<reference evidence="13" key="1">
    <citation type="journal article" date="2020" name="Stud. Mycol.">
        <title>101 Dothideomycetes genomes: a test case for predicting lifestyles and emergence of pathogens.</title>
        <authorList>
            <person name="Haridas S."/>
            <person name="Albert R."/>
            <person name="Binder M."/>
            <person name="Bloem J."/>
            <person name="Labutti K."/>
            <person name="Salamov A."/>
            <person name="Andreopoulos B."/>
            <person name="Baker S."/>
            <person name="Barry K."/>
            <person name="Bills G."/>
            <person name="Bluhm B."/>
            <person name="Cannon C."/>
            <person name="Castanera R."/>
            <person name="Culley D."/>
            <person name="Daum C."/>
            <person name="Ezra D."/>
            <person name="Gonzalez J."/>
            <person name="Henrissat B."/>
            <person name="Kuo A."/>
            <person name="Liang C."/>
            <person name="Lipzen A."/>
            <person name="Lutzoni F."/>
            <person name="Magnuson J."/>
            <person name="Mondo S."/>
            <person name="Nolan M."/>
            <person name="Ohm R."/>
            <person name="Pangilinan J."/>
            <person name="Park H.-J."/>
            <person name="Ramirez L."/>
            <person name="Alfaro M."/>
            <person name="Sun H."/>
            <person name="Tritt A."/>
            <person name="Yoshinaga Y."/>
            <person name="Zwiers L.-H."/>
            <person name="Turgeon B."/>
            <person name="Goodwin S."/>
            <person name="Spatafora J."/>
            <person name="Crous P."/>
            <person name="Grigoriev I."/>
        </authorList>
    </citation>
    <scope>NUCLEOTIDE SEQUENCE</scope>
    <source>
        <strain evidence="13">CBS 125425</strain>
    </source>
</reference>
<comment type="caution">
    <text evidence="13">The sequence shown here is derived from an EMBL/GenBank/DDBJ whole genome shotgun (WGS) entry which is preliminary data.</text>
</comment>
<proteinExistence type="inferred from homology"/>
<dbReference type="AlphaFoldDB" id="A0A9P4R6N0"/>
<evidence type="ECO:0000256" key="8">
    <source>
        <dbReference type="ARBA" id="ARBA00023034"/>
    </source>
</evidence>
<gene>
    <name evidence="13" type="ORF">EJ04DRAFT_482731</name>
</gene>
<dbReference type="OrthoDB" id="166803at2759"/>
<dbReference type="EMBL" id="ML996101">
    <property type="protein sequence ID" value="KAF2740057.1"/>
    <property type="molecule type" value="Genomic_DNA"/>
</dbReference>